<dbReference type="InterPro" id="IPR016032">
    <property type="entry name" value="Sig_transdc_resp-reg_C-effctor"/>
</dbReference>
<feature type="domain" description="Response regulatory" evidence="8">
    <location>
        <begin position="8"/>
        <end position="125"/>
    </location>
</feature>
<organism evidence="10 11">
    <name type="scientific">Sinisalibacter lacisalsi</name>
    <dbReference type="NCBI Taxonomy" id="1526570"/>
    <lineage>
        <taxon>Bacteria</taxon>
        <taxon>Pseudomonadati</taxon>
        <taxon>Pseudomonadota</taxon>
        <taxon>Alphaproteobacteria</taxon>
        <taxon>Rhodobacterales</taxon>
        <taxon>Roseobacteraceae</taxon>
        <taxon>Sinisalibacter</taxon>
    </lineage>
</organism>
<dbReference type="CDD" id="cd17574">
    <property type="entry name" value="REC_OmpR"/>
    <property type="match status" value="1"/>
</dbReference>
<reference evidence="11" key="1">
    <citation type="journal article" date="2019" name="Int. J. Syst. Evol. Microbiol.">
        <title>The Global Catalogue of Microorganisms (GCM) 10K type strain sequencing project: providing services to taxonomists for standard genome sequencing and annotation.</title>
        <authorList>
            <consortium name="The Broad Institute Genomics Platform"/>
            <consortium name="The Broad Institute Genome Sequencing Center for Infectious Disease"/>
            <person name="Wu L."/>
            <person name="Ma J."/>
        </authorList>
    </citation>
    <scope>NUCLEOTIDE SEQUENCE [LARGE SCALE GENOMIC DNA]</scope>
    <source>
        <strain evidence="11">CGMCC 1.12922</strain>
    </source>
</reference>
<comment type="caution">
    <text evidence="10">The sequence shown here is derived from an EMBL/GenBank/DDBJ whole genome shotgun (WGS) entry which is preliminary data.</text>
</comment>
<dbReference type="SMART" id="SM00091">
    <property type="entry name" value="PAS"/>
    <property type="match status" value="1"/>
</dbReference>
<dbReference type="InterPro" id="IPR035965">
    <property type="entry name" value="PAS-like_dom_sf"/>
</dbReference>
<dbReference type="SUPFAM" id="SSF52172">
    <property type="entry name" value="CheY-like"/>
    <property type="match status" value="1"/>
</dbReference>
<name>A0ABQ1QHH8_9RHOB</name>
<evidence type="ECO:0000259" key="9">
    <source>
        <dbReference type="PROSITE" id="PS50112"/>
    </source>
</evidence>
<feature type="modified residue" description="4-aspartylphosphate" evidence="6">
    <location>
        <position position="57"/>
    </location>
</feature>
<keyword evidence="1 6" id="KW-0597">Phosphoprotein</keyword>
<dbReference type="PANTHER" id="PTHR48111">
    <property type="entry name" value="REGULATOR OF RPOS"/>
    <property type="match status" value="1"/>
</dbReference>
<evidence type="ECO:0000256" key="3">
    <source>
        <dbReference type="ARBA" id="ARBA00023015"/>
    </source>
</evidence>
<evidence type="ECO:0000256" key="2">
    <source>
        <dbReference type="ARBA" id="ARBA00023012"/>
    </source>
</evidence>
<protein>
    <submittedName>
        <fullName evidence="10">DNA-binding response regulator</fullName>
    </submittedName>
</protein>
<evidence type="ECO:0000256" key="1">
    <source>
        <dbReference type="ARBA" id="ARBA00022553"/>
    </source>
</evidence>
<keyword evidence="2" id="KW-0902">Two-component regulatory system</keyword>
<proteinExistence type="predicted"/>
<dbReference type="CDD" id="cd00130">
    <property type="entry name" value="PAS"/>
    <property type="match status" value="1"/>
</dbReference>
<keyword evidence="3" id="KW-0805">Transcription regulation</keyword>
<feature type="domain" description="HTH luxR-type" evidence="7">
    <location>
        <begin position="253"/>
        <end position="318"/>
    </location>
</feature>
<evidence type="ECO:0000259" key="8">
    <source>
        <dbReference type="PROSITE" id="PS50110"/>
    </source>
</evidence>
<dbReference type="Gene3D" id="3.30.450.20">
    <property type="entry name" value="PAS domain"/>
    <property type="match status" value="1"/>
</dbReference>
<dbReference type="Proteomes" id="UP000617355">
    <property type="component" value="Unassembled WGS sequence"/>
</dbReference>
<dbReference type="InterPro" id="IPR039420">
    <property type="entry name" value="WalR-like"/>
</dbReference>
<evidence type="ECO:0000313" key="10">
    <source>
        <dbReference type="EMBL" id="GGD27934.1"/>
    </source>
</evidence>
<dbReference type="Pfam" id="PF13188">
    <property type="entry name" value="PAS_8"/>
    <property type="match status" value="1"/>
</dbReference>
<dbReference type="RefSeq" id="WP_188526510.1">
    <property type="nucleotide sequence ID" value="NZ_BMGI01000001.1"/>
</dbReference>
<dbReference type="Gene3D" id="1.10.10.10">
    <property type="entry name" value="Winged helix-like DNA-binding domain superfamily/Winged helix DNA-binding domain"/>
    <property type="match status" value="1"/>
</dbReference>
<dbReference type="PANTHER" id="PTHR48111:SF1">
    <property type="entry name" value="TWO-COMPONENT RESPONSE REGULATOR ORR33"/>
    <property type="match status" value="1"/>
</dbReference>
<dbReference type="Gene3D" id="3.40.50.2300">
    <property type="match status" value="1"/>
</dbReference>
<accession>A0ABQ1QHH8</accession>
<evidence type="ECO:0000256" key="5">
    <source>
        <dbReference type="ARBA" id="ARBA00023163"/>
    </source>
</evidence>
<dbReference type="SMART" id="SM00448">
    <property type="entry name" value="REC"/>
    <property type="match status" value="1"/>
</dbReference>
<feature type="domain" description="PAS" evidence="9">
    <location>
        <begin position="138"/>
        <end position="179"/>
    </location>
</feature>
<dbReference type="EMBL" id="BMGI01000001">
    <property type="protein sequence ID" value="GGD27934.1"/>
    <property type="molecule type" value="Genomic_DNA"/>
</dbReference>
<gene>
    <name evidence="10" type="ORF">GCM10011358_10190</name>
</gene>
<dbReference type="PRINTS" id="PR00038">
    <property type="entry name" value="HTHLUXR"/>
</dbReference>
<evidence type="ECO:0000259" key="7">
    <source>
        <dbReference type="PROSITE" id="PS50043"/>
    </source>
</evidence>
<keyword evidence="5" id="KW-0804">Transcription</keyword>
<dbReference type="PROSITE" id="PS50110">
    <property type="entry name" value="RESPONSE_REGULATORY"/>
    <property type="match status" value="1"/>
</dbReference>
<keyword evidence="4 10" id="KW-0238">DNA-binding</keyword>
<dbReference type="SUPFAM" id="SSF46894">
    <property type="entry name" value="C-terminal effector domain of the bipartite response regulators"/>
    <property type="match status" value="1"/>
</dbReference>
<keyword evidence="11" id="KW-1185">Reference proteome</keyword>
<sequence>MSPPAPPLILCCEDEPQLLRDICDELREAGYRVAAAAGGTELLTQLESCTPDLLLCDIMMPGVDGFGVLAAFRRDYPHLAHVPLIFLTALSMTDAIVAGKRAGADDYLTKPINYDLLLSTIEARLRQTAQARKAAAPAAQIGQHLFEALSVGVLAHDATGRLTQANPAARRMLGLDDAENGAYASPALQGAVRQLAEKARAGQEDSLSLAVDDTGHCVAQVHACPADPALGADAAVLVFVTDLARREPLSPQALRDLFGLTPTEARVARHLAAGLRPEDVARKMGVAGTTIAFHLRNVFGKTGTNRQAELVALLLSLPLRETG</sequence>
<evidence type="ECO:0000256" key="6">
    <source>
        <dbReference type="PROSITE-ProRule" id="PRU00169"/>
    </source>
</evidence>
<evidence type="ECO:0000256" key="4">
    <source>
        <dbReference type="ARBA" id="ARBA00023125"/>
    </source>
</evidence>
<dbReference type="SUPFAM" id="SSF55785">
    <property type="entry name" value="PYP-like sensor domain (PAS domain)"/>
    <property type="match status" value="1"/>
</dbReference>
<dbReference type="Pfam" id="PF00196">
    <property type="entry name" value="GerE"/>
    <property type="match status" value="1"/>
</dbReference>
<dbReference type="InterPro" id="IPR000014">
    <property type="entry name" value="PAS"/>
</dbReference>
<evidence type="ECO:0000313" key="11">
    <source>
        <dbReference type="Proteomes" id="UP000617355"/>
    </source>
</evidence>
<dbReference type="InterPro" id="IPR001789">
    <property type="entry name" value="Sig_transdc_resp-reg_receiver"/>
</dbReference>
<dbReference type="SMART" id="SM00421">
    <property type="entry name" value="HTH_LUXR"/>
    <property type="match status" value="1"/>
</dbReference>
<dbReference type="GO" id="GO:0003677">
    <property type="term" value="F:DNA binding"/>
    <property type="evidence" value="ECO:0007669"/>
    <property type="project" value="UniProtKB-KW"/>
</dbReference>
<dbReference type="InterPro" id="IPR000792">
    <property type="entry name" value="Tscrpt_reg_LuxR_C"/>
</dbReference>
<dbReference type="PROSITE" id="PS50112">
    <property type="entry name" value="PAS"/>
    <property type="match status" value="1"/>
</dbReference>
<dbReference type="InterPro" id="IPR011006">
    <property type="entry name" value="CheY-like_superfamily"/>
</dbReference>
<dbReference type="PROSITE" id="PS50043">
    <property type="entry name" value="HTH_LUXR_2"/>
    <property type="match status" value="1"/>
</dbReference>
<dbReference type="InterPro" id="IPR036388">
    <property type="entry name" value="WH-like_DNA-bd_sf"/>
</dbReference>
<dbReference type="Pfam" id="PF00072">
    <property type="entry name" value="Response_reg"/>
    <property type="match status" value="1"/>
</dbReference>